<dbReference type="SUPFAM" id="SSF53383">
    <property type="entry name" value="PLP-dependent transferases"/>
    <property type="match status" value="1"/>
</dbReference>
<dbReference type="InterPro" id="IPR049704">
    <property type="entry name" value="Aminotrans_3_PPA_site"/>
</dbReference>
<evidence type="ECO:0000256" key="8">
    <source>
        <dbReference type="ARBA" id="ARBA00048449"/>
    </source>
</evidence>
<comment type="pathway">
    <text evidence="2 9">Cofactor biosynthesis; biotin biosynthesis; 7,8-diaminononanoate from 8-amino-7-oxononanoate (SAM route): step 1/1.</text>
</comment>
<keyword evidence="6 9" id="KW-0093">Biotin biosynthesis</keyword>
<keyword evidence="4 9" id="KW-0808">Transferase</keyword>
<dbReference type="EC" id="2.6.1.62" evidence="9"/>
<dbReference type="InterPro" id="IPR015424">
    <property type="entry name" value="PyrdxlP-dep_Trfase"/>
</dbReference>
<comment type="cofactor">
    <cofactor evidence="1 9">
        <name>pyridoxal 5'-phosphate</name>
        <dbReference type="ChEBI" id="CHEBI:597326"/>
    </cofactor>
</comment>
<dbReference type="InterPro" id="IPR005815">
    <property type="entry name" value="BioA"/>
</dbReference>
<evidence type="ECO:0000256" key="1">
    <source>
        <dbReference type="ARBA" id="ARBA00001933"/>
    </source>
</evidence>
<dbReference type="OrthoDB" id="9801052at2"/>
<sequence>MTYCIESDLLNFDREHIWHPYSAIPSHQPIYAVERAEGVVIYLKNGKALIDGMSSWWAALHGYNHPRLNQAVQKQLGYMSHIMFGGFTHQPAVELASKLVELLPSSLCKIFFADSGSVSVEVAMKMAVQYQQSIGYRKRSKFATIRSGYHGDTWHAMSVCDPETGMHSLFRHSLPCQYFLPQPSIKFGEPWEEKAIEPLANLLSQKHDEIAALILEPIVQGAGGMYFYSPTYLIRAKQLCERYNILLIFDEIATGFGRTGKMFAFEYAGVVPDIICLGKALTGGYLTLAATVTTAEVAKGICAGEAKCFMHGPTFMANPLACAVASASIELLLENPWQKCVQKIEQQLLRELQPAKAFPIVKEVRVLGAIGVVEMNVPVELKTIVPRFVEKGIWVRPFGRLIYIMPPFIITQDQLTHLTNGLIEVIKEEYDQ</sequence>
<evidence type="ECO:0000256" key="7">
    <source>
        <dbReference type="ARBA" id="ARBA00022898"/>
    </source>
</evidence>
<protein>
    <recommendedName>
        <fullName evidence="9">Adenosylmethionine-8-amino-7-oxononanoate aminotransferase</fullName>
        <ecNumber evidence="9">2.6.1.62</ecNumber>
    </recommendedName>
    <alternativeName>
        <fullName evidence="9">7,8-diamino-pelargonic acid aminotransferase</fullName>
        <shortName evidence="9">DAPA AT</shortName>
        <shortName evidence="9">DAPA aminotransferase</shortName>
    </alternativeName>
    <alternativeName>
        <fullName evidence="9">7,8-diaminononanoate synthase</fullName>
        <shortName evidence="9">DANS</shortName>
    </alternativeName>
    <alternativeName>
        <fullName evidence="9">Diaminopelargonic acid synthase</fullName>
    </alternativeName>
</protein>
<feature type="binding site" evidence="9">
    <location>
        <position position="312"/>
    </location>
    <ligand>
        <name>substrate</name>
    </ligand>
</feature>
<dbReference type="GO" id="GO:0030170">
    <property type="term" value="F:pyridoxal phosphate binding"/>
    <property type="evidence" value="ECO:0007669"/>
    <property type="project" value="UniProtKB-UniRule"/>
</dbReference>
<comment type="catalytic activity">
    <reaction evidence="8 9">
        <text>(8S)-8-amino-7-oxononanoate + S-adenosyl-L-methionine = S-adenosyl-4-methylsulfanyl-2-oxobutanoate + (7R,8S)-7,8-diammoniononanoate</text>
        <dbReference type="Rhea" id="RHEA:16861"/>
        <dbReference type="ChEBI" id="CHEBI:16490"/>
        <dbReference type="ChEBI" id="CHEBI:59789"/>
        <dbReference type="ChEBI" id="CHEBI:149468"/>
        <dbReference type="ChEBI" id="CHEBI:149469"/>
        <dbReference type="EC" id="2.6.1.62"/>
    </reaction>
</comment>
<feature type="site" description="Participates in the substrate recognition with KAPA and in a stacking interaction with the adenine ring of SAM" evidence="9">
    <location>
        <position position="21"/>
    </location>
</feature>
<dbReference type="CDD" id="cd00610">
    <property type="entry name" value="OAT_like"/>
    <property type="match status" value="1"/>
</dbReference>
<evidence type="ECO:0000256" key="5">
    <source>
        <dbReference type="ARBA" id="ARBA00022691"/>
    </source>
</evidence>
<dbReference type="GO" id="GO:0005737">
    <property type="term" value="C:cytoplasm"/>
    <property type="evidence" value="ECO:0007669"/>
    <property type="project" value="UniProtKB-SubCell"/>
</dbReference>
<accession>A0A4V2SJW1</accession>
<keyword evidence="9" id="KW-0963">Cytoplasm</keyword>
<dbReference type="UniPathway" id="UPA00078">
    <property type="reaction ID" value="UER00160"/>
</dbReference>
<dbReference type="Proteomes" id="UP000295537">
    <property type="component" value="Unassembled WGS sequence"/>
</dbReference>
<keyword evidence="7 9" id="KW-0663">Pyridoxal phosphate</keyword>
<dbReference type="Pfam" id="PF00202">
    <property type="entry name" value="Aminotran_3"/>
    <property type="match status" value="1"/>
</dbReference>
<keyword evidence="11" id="KW-1185">Reference proteome</keyword>
<feature type="binding site" evidence="9">
    <location>
        <begin position="116"/>
        <end position="117"/>
    </location>
    <ligand>
        <name>pyridoxal 5'-phosphate</name>
        <dbReference type="ChEBI" id="CHEBI:597326"/>
    </ligand>
</feature>
<dbReference type="AlphaFoldDB" id="A0A4V2SJW1"/>
<dbReference type="Gene3D" id="3.40.640.10">
    <property type="entry name" value="Type I PLP-dependent aspartate aminotransferase-like (Major domain)"/>
    <property type="match status" value="1"/>
</dbReference>
<evidence type="ECO:0000313" key="10">
    <source>
        <dbReference type="EMBL" id="TCP17156.1"/>
    </source>
</evidence>
<evidence type="ECO:0000256" key="3">
    <source>
        <dbReference type="ARBA" id="ARBA00022576"/>
    </source>
</evidence>
<gene>
    <name evidence="9" type="primary">bioA</name>
    <name evidence="10" type="ORF">EV693_10721</name>
</gene>
<feature type="binding site" evidence="9">
    <location>
        <begin position="313"/>
        <end position="314"/>
    </location>
    <ligand>
        <name>pyridoxal 5'-phosphate</name>
        <dbReference type="ChEBI" id="CHEBI:597326"/>
    </ligand>
</feature>
<feature type="binding site" evidence="9">
    <location>
        <position position="149"/>
    </location>
    <ligand>
        <name>substrate</name>
    </ligand>
</feature>
<comment type="caution">
    <text evidence="10">The sequence shown here is derived from an EMBL/GenBank/DDBJ whole genome shotgun (WGS) entry which is preliminary data.</text>
</comment>
<comment type="function">
    <text evidence="9">Catalyzes the transfer of the alpha-amino group from S-adenosyl-L-methionine (SAM) to 7-keto-8-aminopelargonic acid (KAPA) to form 7,8-diaminopelargonic acid (DAPA). It is the only aminotransferase known to utilize SAM as an amino donor.</text>
</comment>
<dbReference type="PANTHER" id="PTHR42684:SF17">
    <property type="entry name" value="ADENOSYLMETHIONINE-8-AMINO-7-OXONONANOATE AMINOTRANSFERASE"/>
    <property type="match status" value="1"/>
</dbReference>
<organism evidence="10 11">
    <name type="scientific">Nicoletella semolina</name>
    <dbReference type="NCBI Taxonomy" id="271160"/>
    <lineage>
        <taxon>Bacteria</taxon>
        <taxon>Pseudomonadati</taxon>
        <taxon>Pseudomonadota</taxon>
        <taxon>Gammaproteobacteria</taxon>
        <taxon>Pasteurellales</taxon>
        <taxon>Pasteurellaceae</taxon>
        <taxon>Nicoletella</taxon>
    </lineage>
</organism>
<name>A0A4V2SJW1_9PAST</name>
<comment type="subunit">
    <text evidence="9">Homodimer.</text>
</comment>
<feature type="binding site" evidence="9">
    <location>
        <position position="250"/>
    </location>
    <ligand>
        <name>pyridoxal 5'-phosphate</name>
        <dbReference type="ChEBI" id="CHEBI:597326"/>
    </ligand>
</feature>
<dbReference type="GO" id="GO:0004015">
    <property type="term" value="F:adenosylmethionine-8-amino-7-oxononanoate transaminase activity"/>
    <property type="evidence" value="ECO:0007669"/>
    <property type="project" value="UniProtKB-UniRule"/>
</dbReference>
<keyword evidence="3 9" id="KW-0032">Aminotransferase</keyword>
<evidence type="ECO:0000256" key="9">
    <source>
        <dbReference type="HAMAP-Rule" id="MF_00834"/>
    </source>
</evidence>
<dbReference type="GO" id="GO:0009102">
    <property type="term" value="P:biotin biosynthetic process"/>
    <property type="evidence" value="ECO:0007669"/>
    <property type="project" value="UniProtKB-UniRule"/>
</dbReference>
<dbReference type="InterPro" id="IPR015421">
    <property type="entry name" value="PyrdxlP-dep_Trfase_major"/>
</dbReference>
<reference evidence="10 11" key="1">
    <citation type="submission" date="2019-03" db="EMBL/GenBank/DDBJ databases">
        <title>Genomic Encyclopedia of Type Strains, Phase IV (KMG-IV): sequencing the most valuable type-strain genomes for metagenomic binning, comparative biology and taxonomic classification.</title>
        <authorList>
            <person name="Goeker M."/>
        </authorList>
    </citation>
    <scope>NUCLEOTIDE SEQUENCE [LARGE SCALE GENOMIC DNA]</scope>
    <source>
        <strain evidence="10 11">DSM 16380</strain>
    </source>
</reference>
<dbReference type="Gene3D" id="3.90.1150.10">
    <property type="entry name" value="Aspartate Aminotransferase, domain 1"/>
    <property type="match status" value="1"/>
</dbReference>
<dbReference type="HAMAP" id="MF_00834">
    <property type="entry name" value="BioA"/>
    <property type="match status" value="1"/>
</dbReference>
<dbReference type="EMBL" id="SLXJ01000007">
    <property type="protein sequence ID" value="TCP17156.1"/>
    <property type="molecule type" value="Genomic_DNA"/>
</dbReference>
<comment type="subcellular location">
    <subcellularLocation>
        <location evidence="9">Cytoplasm</location>
    </subcellularLocation>
</comment>
<dbReference type="InterPro" id="IPR015422">
    <property type="entry name" value="PyrdxlP-dep_Trfase_small"/>
</dbReference>
<feature type="binding site" evidence="9">
    <location>
        <position position="279"/>
    </location>
    <ligand>
        <name>substrate</name>
    </ligand>
</feature>
<dbReference type="NCBIfam" id="NF004624">
    <property type="entry name" value="PRK05964.1"/>
    <property type="match status" value="1"/>
</dbReference>
<feature type="binding site" evidence="9">
    <location>
        <position position="56"/>
    </location>
    <ligand>
        <name>substrate</name>
    </ligand>
</feature>
<evidence type="ECO:0000256" key="2">
    <source>
        <dbReference type="ARBA" id="ARBA00005063"/>
    </source>
</evidence>
<dbReference type="NCBIfam" id="TIGR00508">
    <property type="entry name" value="bioA"/>
    <property type="match status" value="1"/>
</dbReference>
<evidence type="ECO:0000256" key="6">
    <source>
        <dbReference type="ARBA" id="ARBA00022756"/>
    </source>
</evidence>
<dbReference type="PROSITE" id="PS00600">
    <property type="entry name" value="AA_TRANSFER_CLASS_3"/>
    <property type="match status" value="1"/>
</dbReference>
<dbReference type="PANTHER" id="PTHR42684">
    <property type="entry name" value="ADENOSYLMETHIONINE-8-AMINO-7-OXONONANOATE AMINOTRANSFERASE"/>
    <property type="match status" value="1"/>
</dbReference>
<dbReference type="RefSeq" id="WP_132501384.1">
    <property type="nucleotide sequence ID" value="NZ_LVXA01000001.1"/>
</dbReference>
<feature type="binding site" evidence="9">
    <location>
        <position position="396"/>
    </location>
    <ligand>
        <name>substrate</name>
    </ligand>
</feature>
<feature type="modified residue" description="N6-(pyridoxal phosphate)lysine" evidence="9">
    <location>
        <position position="279"/>
    </location>
</feature>
<dbReference type="FunFam" id="3.40.640.10:FF:000041">
    <property type="entry name" value="Adenosylmethionine-8-amino-7-oxononanoate aminotransferase"/>
    <property type="match status" value="1"/>
</dbReference>
<evidence type="ECO:0000313" key="11">
    <source>
        <dbReference type="Proteomes" id="UP000295537"/>
    </source>
</evidence>
<dbReference type="InterPro" id="IPR005814">
    <property type="entry name" value="Aminotrans_3"/>
</dbReference>
<proteinExistence type="inferred from homology"/>
<dbReference type="NCBIfam" id="NF005940">
    <property type="entry name" value="PRK07986.1"/>
    <property type="match status" value="1"/>
</dbReference>
<comment type="similarity">
    <text evidence="9">Belongs to the class-III pyridoxal-phosphate-dependent aminotransferase family. BioA subfamily.</text>
</comment>
<keyword evidence="5 9" id="KW-0949">S-adenosyl-L-methionine</keyword>
<evidence type="ECO:0000256" key="4">
    <source>
        <dbReference type="ARBA" id="ARBA00022679"/>
    </source>
</evidence>